<evidence type="ECO:0000256" key="1">
    <source>
        <dbReference type="SAM" id="Phobius"/>
    </source>
</evidence>
<name>A0ABZ1DHC6_9ENTR</name>
<keyword evidence="1" id="KW-0812">Transmembrane</keyword>
<reference evidence="2 3" key="1">
    <citation type="submission" date="2024-01" db="EMBL/GenBank/DDBJ databases">
        <title>AV1 has a protective and therapeutic effect against plant viruses.</title>
        <authorList>
            <person name="Wang F."/>
        </authorList>
    </citation>
    <scope>NUCLEOTIDE SEQUENCE [LARGE SCALE GENOMIC DNA]</scope>
    <source>
        <strain evidence="2 3">AV1</strain>
    </source>
</reference>
<proteinExistence type="predicted"/>
<keyword evidence="3" id="KW-1185">Reference proteome</keyword>
<feature type="transmembrane region" description="Helical" evidence="1">
    <location>
        <begin position="28"/>
        <end position="46"/>
    </location>
</feature>
<evidence type="ECO:0000313" key="3">
    <source>
        <dbReference type="Proteomes" id="UP001330482"/>
    </source>
</evidence>
<dbReference type="EMBL" id="CP142124">
    <property type="protein sequence ID" value="WRW31694.1"/>
    <property type="molecule type" value="Genomic_DNA"/>
</dbReference>
<keyword evidence="1" id="KW-0472">Membrane</keyword>
<organism evidence="2 3">
    <name type="scientific">Enterobacter wuhouensis</name>
    <dbReference type="NCBI Taxonomy" id="2529381"/>
    <lineage>
        <taxon>Bacteria</taxon>
        <taxon>Pseudomonadati</taxon>
        <taxon>Pseudomonadota</taxon>
        <taxon>Gammaproteobacteria</taxon>
        <taxon>Enterobacterales</taxon>
        <taxon>Enterobacteriaceae</taxon>
        <taxon>Enterobacter</taxon>
    </lineage>
</organism>
<gene>
    <name evidence="2" type="ORF">VPX56_00730</name>
</gene>
<protein>
    <submittedName>
        <fullName evidence="2">Uncharacterized protein</fullName>
    </submittedName>
</protein>
<evidence type="ECO:0000313" key="2">
    <source>
        <dbReference type="EMBL" id="WRW31694.1"/>
    </source>
</evidence>
<dbReference type="RefSeq" id="WP_326469300.1">
    <property type="nucleotide sequence ID" value="NZ_CP142124.1"/>
</dbReference>
<sequence>MLLTLKKATISGNLSSQYQSGDPMHMNQLLRIIVIITVLMAVLSLFREGKSLALLDMLWER</sequence>
<accession>A0ABZ1DHC6</accession>
<dbReference type="Proteomes" id="UP001330482">
    <property type="component" value="Chromosome"/>
</dbReference>
<keyword evidence="1" id="KW-1133">Transmembrane helix</keyword>